<protein>
    <submittedName>
        <fullName evidence="1">Uncharacterized protein</fullName>
    </submittedName>
</protein>
<comment type="caution">
    <text evidence="1">The sequence shown here is derived from an EMBL/GenBank/DDBJ whole genome shotgun (WGS) entry which is preliminary data.</text>
</comment>
<evidence type="ECO:0000313" key="1">
    <source>
        <dbReference type="EMBL" id="KKW20403.1"/>
    </source>
</evidence>
<organism evidence="1 2">
    <name type="scientific">Candidatus Adlerbacteria bacterium GW2011_GWC1_50_9</name>
    <dbReference type="NCBI Taxonomy" id="1618608"/>
    <lineage>
        <taxon>Bacteria</taxon>
        <taxon>Candidatus Adleribacteriota</taxon>
    </lineage>
</organism>
<accession>A0A0G1WNI2</accession>
<evidence type="ECO:0000313" key="2">
    <source>
        <dbReference type="Proteomes" id="UP000034201"/>
    </source>
</evidence>
<dbReference type="EMBL" id="LCQQ01000035">
    <property type="protein sequence ID" value="KKW20403.1"/>
    <property type="molecule type" value="Genomic_DNA"/>
</dbReference>
<proteinExistence type="predicted"/>
<reference evidence="1 2" key="1">
    <citation type="journal article" date="2015" name="Nature">
        <title>rRNA introns, odd ribosomes, and small enigmatic genomes across a large radiation of phyla.</title>
        <authorList>
            <person name="Brown C.T."/>
            <person name="Hug L.A."/>
            <person name="Thomas B.C."/>
            <person name="Sharon I."/>
            <person name="Castelle C.J."/>
            <person name="Singh A."/>
            <person name="Wilkins M.J."/>
            <person name="Williams K.H."/>
            <person name="Banfield J.F."/>
        </authorList>
    </citation>
    <scope>NUCLEOTIDE SEQUENCE [LARGE SCALE GENOMIC DNA]</scope>
</reference>
<sequence>MSRVLNARFYAFETRFARSCGALTKESNKFPSTRLARRGPSKLVRLLSQAHKNSLIEWEKGAFAETKQFCPHIVLKI</sequence>
<gene>
    <name evidence="1" type="ORF">UY61_C0035G0021</name>
</gene>
<dbReference type="AlphaFoldDB" id="A0A0G1WNI2"/>
<name>A0A0G1WNI2_9BACT</name>
<dbReference type="Proteomes" id="UP000034201">
    <property type="component" value="Unassembled WGS sequence"/>
</dbReference>